<evidence type="ECO:0000256" key="8">
    <source>
        <dbReference type="ARBA" id="ARBA00022670"/>
    </source>
</evidence>
<dbReference type="InterPro" id="IPR029058">
    <property type="entry name" value="AB_hydrolase_fold"/>
</dbReference>
<keyword evidence="11" id="KW-0732">Signal</keyword>
<feature type="domain" description="AB hydrolase-1" evidence="12">
    <location>
        <begin position="74"/>
        <end position="231"/>
    </location>
</feature>
<evidence type="ECO:0000256" key="6">
    <source>
        <dbReference type="ARBA" id="ARBA00022438"/>
    </source>
</evidence>
<comment type="similarity">
    <text evidence="3">Belongs to the peptidase S33 family.</text>
</comment>
<evidence type="ECO:0000256" key="5">
    <source>
        <dbReference type="ARBA" id="ARBA00021843"/>
    </source>
</evidence>
<organism evidence="13 14">
    <name type="scientific">Marilutibacter alkalisoli</name>
    <dbReference type="NCBI Taxonomy" id="2591633"/>
    <lineage>
        <taxon>Bacteria</taxon>
        <taxon>Pseudomonadati</taxon>
        <taxon>Pseudomonadota</taxon>
        <taxon>Gammaproteobacteria</taxon>
        <taxon>Lysobacterales</taxon>
        <taxon>Lysobacteraceae</taxon>
        <taxon>Marilutibacter</taxon>
    </lineage>
</organism>
<evidence type="ECO:0000256" key="4">
    <source>
        <dbReference type="ARBA" id="ARBA00012568"/>
    </source>
</evidence>
<dbReference type="KEGG" id="lyj:FKV23_11990"/>
<keyword evidence="6" id="KW-0031">Aminopeptidase</keyword>
<dbReference type="PANTHER" id="PTHR43722">
    <property type="entry name" value="PROLINE IMINOPEPTIDASE"/>
    <property type="match status" value="1"/>
</dbReference>
<evidence type="ECO:0000256" key="2">
    <source>
        <dbReference type="ARBA" id="ARBA00004496"/>
    </source>
</evidence>
<dbReference type="Pfam" id="PF00561">
    <property type="entry name" value="Abhydrolase_1"/>
    <property type="match status" value="1"/>
</dbReference>
<evidence type="ECO:0000256" key="9">
    <source>
        <dbReference type="ARBA" id="ARBA00022801"/>
    </source>
</evidence>
<dbReference type="InterPro" id="IPR000073">
    <property type="entry name" value="AB_hydrolase_1"/>
</dbReference>
<dbReference type="AlphaFoldDB" id="A0A514BTK9"/>
<evidence type="ECO:0000313" key="13">
    <source>
        <dbReference type="EMBL" id="QDH70720.1"/>
    </source>
</evidence>
<dbReference type="OrthoDB" id="9796770at2"/>
<dbReference type="InterPro" id="IPR002410">
    <property type="entry name" value="Peptidase_S33"/>
</dbReference>
<evidence type="ECO:0000256" key="7">
    <source>
        <dbReference type="ARBA" id="ARBA00022490"/>
    </source>
</evidence>
<dbReference type="GO" id="GO:0006508">
    <property type="term" value="P:proteolysis"/>
    <property type="evidence" value="ECO:0007669"/>
    <property type="project" value="UniProtKB-KW"/>
</dbReference>
<dbReference type="RefSeq" id="WP_141624052.1">
    <property type="nucleotide sequence ID" value="NZ_CP041242.1"/>
</dbReference>
<proteinExistence type="inferred from homology"/>
<dbReference type="InterPro" id="IPR005944">
    <property type="entry name" value="Pro_iminopeptidase"/>
</dbReference>
<dbReference type="Gene3D" id="3.40.50.1820">
    <property type="entry name" value="alpha/beta hydrolase"/>
    <property type="match status" value="1"/>
</dbReference>
<sequence>MKTAVFSLILATLAFTTNIRAQDCPDVAPYAPAREIIEDLNHIVAPNGVQEAYTTDIGGIPQYINVRGQDRDNPVILFVHGGPASPVTPSLWQFQRPLEEYFTIVNWDQRGAGKTFNLIEPDRIADTIEIPRYIDDAIEVAEHIRERYGQRKLILMGHSWGTIVGMGAALKRPDLFHAYVGIGQVINVQENERISFDYALEQAREHGNTKAIEALEAIAPYPGDTPLTRDRIVTARIWAQHYGGMSAFRDETNLYFYRAGRLSPDYEAADVCAINRGNMFTLGRILDAFLKVDYTGVTEFPIPVVMLMGRHDYTSPSQPTADWLDRVKAPYKRGIWFERSAHMMPWEEPGKTLVSLLETVRPIAVEGDAEQ</sequence>
<dbReference type="GO" id="GO:0004177">
    <property type="term" value="F:aminopeptidase activity"/>
    <property type="evidence" value="ECO:0007669"/>
    <property type="project" value="UniProtKB-KW"/>
</dbReference>
<evidence type="ECO:0000256" key="1">
    <source>
        <dbReference type="ARBA" id="ARBA00001585"/>
    </source>
</evidence>
<name>A0A514BTK9_9GAMM</name>
<evidence type="ECO:0000256" key="3">
    <source>
        <dbReference type="ARBA" id="ARBA00010088"/>
    </source>
</evidence>
<dbReference type="Proteomes" id="UP000317199">
    <property type="component" value="Chromosome"/>
</dbReference>
<feature type="chain" id="PRO_5021905031" description="Proline iminopeptidase" evidence="11">
    <location>
        <begin position="22"/>
        <end position="371"/>
    </location>
</feature>
<accession>A0A514BTK9</accession>
<evidence type="ECO:0000259" key="12">
    <source>
        <dbReference type="Pfam" id="PF00561"/>
    </source>
</evidence>
<keyword evidence="8" id="KW-0645">Protease</keyword>
<dbReference type="GO" id="GO:0005737">
    <property type="term" value="C:cytoplasm"/>
    <property type="evidence" value="ECO:0007669"/>
    <property type="project" value="UniProtKB-SubCell"/>
</dbReference>
<dbReference type="PANTHER" id="PTHR43722:SF1">
    <property type="entry name" value="PROLINE IMINOPEPTIDASE"/>
    <property type="match status" value="1"/>
</dbReference>
<evidence type="ECO:0000256" key="10">
    <source>
        <dbReference type="ARBA" id="ARBA00029605"/>
    </source>
</evidence>
<gene>
    <name evidence="13" type="ORF">FKV23_11990</name>
</gene>
<evidence type="ECO:0000313" key="14">
    <source>
        <dbReference type="Proteomes" id="UP000317199"/>
    </source>
</evidence>
<dbReference type="EMBL" id="CP041242">
    <property type="protein sequence ID" value="QDH70720.1"/>
    <property type="molecule type" value="Genomic_DNA"/>
</dbReference>
<keyword evidence="7" id="KW-0963">Cytoplasm</keyword>
<dbReference type="PRINTS" id="PR00793">
    <property type="entry name" value="PROAMNOPTASE"/>
</dbReference>
<keyword evidence="14" id="KW-1185">Reference proteome</keyword>
<evidence type="ECO:0000256" key="11">
    <source>
        <dbReference type="SAM" id="SignalP"/>
    </source>
</evidence>
<comment type="catalytic activity">
    <reaction evidence="1">
        <text>Release of N-terminal proline from a peptide.</text>
        <dbReference type="EC" id="3.4.11.5"/>
    </reaction>
</comment>
<reference evidence="13 14" key="1">
    <citation type="submission" date="2019-06" db="EMBL/GenBank/DDBJ databases">
        <title>Lysobacter alkalisoli sp. nov. isolated from saline-alkali soil.</title>
        <authorList>
            <person name="Sun J.-Q."/>
            <person name="Xu L."/>
        </authorList>
    </citation>
    <scope>NUCLEOTIDE SEQUENCE [LARGE SCALE GENOMIC DNA]</scope>
    <source>
        <strain evidence="13 14">SJ-36</strain>
    </source>
</reference>
<dbReference type="SUPFAM" id="SSF53474">
    <property type="entry name" value="alpha/beta-Hydrolases"/>
    <property type="match status" value="1"/>
</dbReference>
<comment type="subcellular location">
    <subcellularLocation>
        <location evidence="2">Cytoplasm</location>
    </subcellularLocation>
</comment>
<protein>
    <recommendedName>
        <fullName evidence="5">Proline iminopeptidase</fullName>
        <ecNumber evidence="4">3.4.11.5</ecNumber>
    </recommendedName>
    <alternativeName>
        <fullName evidence="10">Prolyl aminopeptidase</fullName>
    </alternativeName>
</protein>
<dbReference type="EC" id="3.4.11.5" evidence="4"/>
<feature type="signal peptide" evidence="11">
    <location>
        <begin position="1"/>
        <end position="21"/>
    </location>
</feature>
<keyword evidence="9 13" id="KW-0378">Hydrolase</keyword>